<proteinExistence type="predicted"/>
<dbReference type="InterPro" id="IPR036768">
    <property type="entry name" value="PolIII_chi_sf"/>
</dbReference>
<dbReference type="PANTHER" id="PTHR38767">
    <property type="entry name" value="DNA POLYMERASE III SUBUNIT CHI"/>
    <property type="match status" value="1"/>
</dbReference>
<name>A0A4R1BPW1_9PROT</name>
<evidence type="ECO:0000313" key="2">
    <source>
        <dbReference type="Proteomes" id="UP000295443"/>
    </source>
</evidence>
<dbReference type="SUPFAM" id="SSF102400">
    <property type="entry name" value="DNA polymerase III chi subunit"/>
    <property type="match status" value="1"/>
</dbReference>
<keyword evidence="2" id="KW-1185">Reference proteome</keyword>
<organism evidence="1 2">
    <name type="scientific">Parasulfuritortus cantonensis</name>
    <dbReference type="NCBI Taxonomy" id="2528202"/>
    <lineage>
        <taxon>Bacteria</taxon>
        <taxon>Pseudomonadati</taxon>
        <taxon>Pseudomonadota</taxon>
        <taxon>Betaproteobacteria</taxon>
        <taxon>Nitrosomonadales</taxon>
        <taxon>Thiobacillaceae</taxon>
        <taxon>Parasulfuritortus</taxon>
    </lineage>
</organism>
<dbReference type="Pfam" id="PF04364">
    <property type="entry name" value="DNA_pol3_chi"/>
    <property type="match status" value="1"/>
</dbReference>
<dbReference type="AlphaFoldDB" id="A0A4R1BPW1"/>
<dbReference type="OrthoDB" id="5297568at2"/>
<dbReference type="RefSeq" id="WP_131444534.1">
    <property type="nucleotide sequence ID" value="NZ_SJZB01000007.1"/>
</dbReference>
<protein>
    <submittedName>
        <fullName evidence="1">DNA polymerase III subunit chi</fullName>
    </submittedName>
</protein>
<gene>
    <name evidence="1" type="ORF">EZJ19_01485</name>
</gene>
<dbReference type="Proteomes" id="UP000295443">
    <property type="component" value="Unassembled WGS sequence"/>
</dbReference>
<dbReference type="GO" id="GO:0003887">
    <property type="term" value="F:DNA-directed DNA polymerase activity"/>
    <property type="evidence" value="ECO:0007669"/>
    <property type="project" value="InterPro"/>
</dbReference>
<reference evidence="1 2" key="1">
    <citation type="submission" date="2019-03" db="EMBL/GenBank/DDBJ databases">
        <title>Genome sequence of Thiobacillaceae bacterium LSR1, a sulfur-oxidizing bacterium isolated from freshwater sediment.</title>
        <authorList>
            <person name="Li S."/>
        </authorList>
    </citation>
    <scope>NUCLEOTIDE SEQUENCE [LARGE SCALE GENOMIC DNA]</scope>
    <source>
        <strain evidence="1 2">LSR1</strain>
    </source>
</reference>
<dbReference type="EMBL" id="SJZB01000007">
    <property type="protein sequence ID" value="TCJ19538.1"/>
    <property type="molecule type" value="Genomic_DNA"/>
</dbReference>
<dbReference type="GO" id="GO:0003677">
    <property type="term" value="F:DNA binding"/>
    <property type="evidence" value="ECO:0007669"/>
    <property type="project" value="InterPro"/>
</dbReference>
<dbReference type="GO" id="GO:0032298">
    <property type="term" value="P:positive regulation of DNA-templated DNA replication initiation"/>
    <property type="evidence" value="ECO:0007669"/>
    <property type="project" value="TreeGrafter"/>
</dbReference>
<dbReference type="Gene3D" id="3.40.50.10110">
    <property type="entry name" value="DNA polymerase III subunit chi"/>
    <property type="match status" value="1"/>
</dbReference>
<sequence length="140" mass="15866">MTRVDFYFNAHDRIEVARRLAAKVLQSGQRALLYVSDPALAAELDSGLWTQDKLSFLPHVRCGHPLAAETPLLIGTDPAALASHDVLINLDNACPTCFSRFERLLEVVSTDPADRDPARERYRFYRDRGYAIENHDLARR</sequence>
<dbReference type="PANTHER" id="PTHR38767:SF1">
    <property type="entry name" value="DNA POLYMERASE III SUBUNIT CHI"/>
    <property type="match status" value="1"/>
</dbReference>
<accession>A0A4R1BPW1</accession>
<evidence type="ECO:0000313" key="1">
    <source>
        <dbReference type="EMBL" id="TCJ19538.1"/>
    </source>
</evidence>
<dbReference type="InterPro" id="IPR007459">
    <property type="entry name" value="DNA_pol3_chi"/>
</dbReference>
<comment type="caution">
    <text evidence="1">The sequence shown here is derived from an EMBL/GenBank/DDBJ whole genome shotgun (WGS) entry which is preliminary data.</text>
</comment>
<dbReference type="GO" id="GO:0006260">
    <property type="term" value="P:DNA replication"/>
    <property type="evidence" value="ECO:0007669"/>
    <property type="project" value="InterPro"/>
</dbReference>